<keyword evidence="3" id="KW-1185">Reference proteome</keyword>
<sequence>MKSPLVTTRLLLTTAFALTLAVQVMGAPMPEDSIDPANTPAEGTITNGASTLLAGVLTPVIVLKNGAAVISDGIKVQVDRFKSGVKSATETITEPFDKASEEAKTVSQQTVQNATQAANEIKANAQKQVEDAANATGTKLIKAGQKIAGQE</sequence>
<keyword evidence="1" id="KW-0732">Signal</keyword>
<evidence type="ECO:0000313" key="3">
    <source>
        <dbReference type="Proteomes" id="UP001150569"/>
    </source>
</evidence>
<protein>
    <submittedName>
        <fullName evidence="2">Uncharacterized protein</fullName>
    </submittedName>
</protein>
<dbReference type="AlphaFoldDB" id="A0A9W8DPS8"/>
<dbReference type="Proteomes" id="UP001150569">
    <property type="component" value="Unassembled WGS sequence"/>
</dbReference>
<organism evidence="2 3">
    <name type="scientific">Tieghemiomyces parasiticus</name>
    <dbReference type="NCBI Taxonomy" id="78921"/>
    <lineage>
        <taxon>Eukaryota</taxon>
        <taxon>Fungi</taxon>
        <taxon>Fungi incertae sedis</taxon>
        <taxon>Zoopagomycota</taxon>
        <taxon>Kickxellomycotina</taxon>
        <taxon>Dimargaritomycetes</taxon>
        <taxon>Dimargaritales</taxon>
        <taxon>Dimargaritaceae</taxon>
        <taxon>Tieghemiomyces</taxon>
    </lineage>
</organism>
<comment type="caution">
    <text evidence="2">The sequence shown here is derived from an EMBL/GenBank/DDBJ whole genome shotgun (WGS) entry which is preliminary data.</text>
</comment>
<evidence type="ECO:0000256" key="1">
    <source>
        <dbReference type="SAM" id="SignalP"/>
    </source>
</evidence>
<feature type="signal peptide" evidence="1">
    <location>
        <begin position="1"/>
        <end position="26"/>
    </location>
</feature>
<gene>
    <name evidence="2" type="ORF">IWQ60_009185</name>
</gene>
<reference evidence="2" key="1">
    <citation type="submission" date="2022-07" db="EMBL/GenBank/DDBJ databases">
        <title>Phylogenomic reconstructions and comparative analyses of Kickxellomycotina fungi.</title>
        <authorList>
            <person name="Reynolds N.K."/>
            <person name="Stajich J.E."/>
            <person name="Barry K."/>
            <person name="Grigoriev I.V."/>
            <person name="Crous P."/>
            <person name="Smith M.E."/>
        </authorList>
    </citation>
    <scope>NUCLEOTIDE SEQUENCE</scope>
    <source>
        <strain evidence="2">RSA 861</strain>
    </source>
</reference>
<name>A0A9W8DPS8_9FUNG</name>
<feature type="chain" id="PRO_5040983451" evidence="1">
    <location>
        <begin position="27"/>
        <end position="151"/>
    </location>
</feature>
<evidence type="ECO:0000313" key="2">
    <source>
        <dbReference type="EMBL" id="KAJ1913481.1"/>
    </source>
</evidence>
<proteinExistence type="predicted"/>
<accession>A0A9W8DPS8</accession>
<dbReference type="EMBL" id="JANBPT010000748">
    <property type="protein sequence ID" value="KAJ1913481.1"/>
    <property type="molecule type" value="Genomic_DNA"/>
</dbReference>